<dbReference type="Proteomes" id="UP001239213">
    <property type="component" value="Unassembled WGS sequence"/>
</dbReference>
<comment type="caution">
    <text evidence="2">The sequence shown here is derived from an EMBL/GenBank/DDBJ whole genome shotgun (WGS) entry which is preliminary data.</text>
</comment>
<sequence>MRVTREVPGCEYFPIPTAGPGSPPRCAAPLVTFLLSHALGPPDDQPPQQPMAPSFFETATSPFA</sequence>
<accession>A0AAI9V8S0</accession>
<gene>
    <name evidence="2" type="ORF">CCUS01_17205</name>
</gene>
<evidence type="ECO:0000256" key="1">
    <source>
        <dbReference type="SAM" id="MobiDB-lite"/>
    </source>
</evidence>
<evidence type="ECO:0000313" key="2">
    <source>
        <dbReference type="EMBL" id="KAK1473261.1"/>
    </source>
</evidence>
<dbReference type="EMBL" id="MPDP01000174">
    <property type="protein sequence ID" value="KAK1473261.1"/>
    <property type="molecule type" value="Genomic_DNA"/>
</dbReference>
<name>A0AAI9V8S0_9PEZI</name>
<organism evidence="2 3">
    <name type="scientific">Colletotrichum cuscutae</name>
    <dbReference type="NCBI Taxonomy" id="1209917"/>
    <lineage>
        <taxon>Eukaryota</taxon>
        <taxon>Fungi</taxon>
        <taxon>Dikarya</taxon>
        <taxon>Ascomycota</taxon>
        <taxon>Pezizomycotina</taxon>
        <taxon>Sordariomycetes</taxon>
        <taxon>Hypocreomycetidae</taxon>
        <taxon>Glomerellales</taxon>
        <taxon>Glomerellaceae</taxon>
        <taxon>Colletotrichum</taxon>
        <taxon>Colletotrichum acutatum species complex</taxon>
    </lineage>
</organism>
<feature type="region of interest" description="Disordered" evidence="1">
    <location>
        <begin position="37"/>
        <end position="64"/>
    </location>
</feature>
<dbReference type="AlphaFoldDB" id="A0AAI9V8S0"/>
<protein>
    <submittedName>
        <fullName evidence="2">Uncharacterized protein</fullName>
    </submittedName>
</protein>
<reference evidence="2" key="1">
    <citation type="submission" date="2016-11" db="EMBL/GenBank/DDBJ databases">
        <title>The genome sequence of Colletotrichum cuscutae.</title>
        <authorList>
            <person name="Baroncelli R."/>
        </authorList>
    </citation>
    <scope>NUCLEOTIDE SEQUENCE</scope>
    <source>
        <strain evidence="2">IMI 304802</strain>
    </source>
</reference>
<keyword evidence="3" id="KW-1185">Reference proteome</keyword>
<evidence type="ECO:0000313" key="3">
    <source>
        <dbReference type="Proteomes" id="UP001239213"/>
    </source>
</evidence>
<proteinExistence type="predicted"/>